<dbReference type="STRING" id="1121316.SAMN02745207_00638"/>
<evidence type="ECO:0000313" key="3">
    <source>
        <dbReference type="Proteomes" id="UP000184447"/>
    </source>
</evidence>
<protein>
    <submittedName>
        <fullName evidence="2">Polysaccharide pyruvyl transferase</fullName>
    </submittedName>
</protein>
<dbReference type="RefSeq" id="WP_073336926.1">
    <property type="nucleotide sequence ID" value="NZ_FQXM01000003.1"/>
</dbReference>
<proteinExistence type="predicted"/>
<dbReference type="PANTHER" id="PTHR36836:SF1">
    <property type="entry name" value="COLANIC ACID BIOSYNTHESIS PROTEIN WCAK"/>
    <property type="match status" value="1"/>
</dbReference>
<evidence type="ECO:0000259" key="1">
    <source>
        <dbReference type="Pfam" id="PF04230"/>
    </source>
</evidence>
<evidence type="ECO:0000313" key="2">
    <source>
        <dbReference type="EMBL" id="SHH27996.1"/>
    </source>
</evidence>
<sequence length="407" mass="46738">MIKFKILGAVDRFNYGDLLFPIILQQYIEKYIIDKINNYEIKVYSLENSDLSNIGALKTKAMKEFYRDCNEDKYNYIILGGGDLLPVRIIYSYMDTLKESKDVIALNKLISSGFAADVELFLIDHYDLKSKFPWIPDKNSIPINSKIVYNAVGGSTLNELGNKEIEVVRELLDKADYLSVRDSKTKENLNNLSIPCELYPDSGAIISDIFTKEKLETLANEKLKENLKAYKGYICFQINLRSTWKKEEILINELNKIYDTYGCPIVLLPIGLAENHNDLKALKIIYSKLKIPKLLLLEEVNLFDIIFTIANSEFFIGSSLHGNITALSYGVKHLGINKSIKKLKSYLETWDSKENDMCIDVEEIYEQFVKVEAIDKSKIVEIGNNIKNLAYKNLEELFQGLFQDFLK</sequence>
<dbReference type="Gene3D" id="3.40.50.2000">
    <property type="entry name" value="Glycogen Phosphorylase B"/>
    <property type="match status" value="2"/>
</dbReference>
<name>A0A1M5RP72_9CLOT</name>
<gene>
    <name evidence="2" type="ORF">SAMN02745207_00638</name>
</gene>
<organism evidence="2 3">
    <name type="scientific">Clostridium grantii DSM 8605</name>
    <dbReference type="NCBI Taxonomy" id="1121316"/>
    <lineage>
        <taxon>Bacteria</taxon>
        <taxon>Bacillati</taxon>
        <taxon>Bacillota</taxon>
        <taxon>Clostridia</taxon>
        <taxon>Eubacteriales</taxon>
        <taxon>Clostridiaceae</taxon>
        <taxon>Clostridium</taxon>
    </lineage>
</organism>
<feature type="domain" description="Polysaccharide pyruvyl transferase" evidence="1">
    <location>
        <begin position="14"/>
        <end position="337"/>
    </location>
</feature>
<reference evidence="2 3" key="1">
    <citation type="submission" date="2016-11" db="EMBL/GenBank/DDBJ databases">
        <authorList>
            <person name="Jaros S."/>
            <person name="Januszkiewicz K."/>
            <person name="Wedrychowicz H."/>
        </authorList>
    </citation>
    <scope>NUCLEOTIDE SEQUENCE [LARGE SCALE GENOMIC DNA]</scope>
    <source>
        <strain evidence="2 3">DSM 8605</strain>
    </source>
</reference>
<dbReference type="EMBL" id="FQXM01000003">
    <property type="protein sequence ID" value="SHH27996.1"/>
    <property type="molecule type" value="Genomic_DNA"/>
</dbReference>
<dbReference type="Proteomes" id="UP000184447">
    <property type="component" value="Unassembled WGS sequence"/>
</dbReference>
<dbReference type="InterPro" id="IPR007345">
    <property type="entry name" value="Polysacch_pyruvyl_Trfase"/>
</dbReference>
<dbReference type="PANTHER" id="PTHR36836">
    <property type="entry name" value="COLANIC ACID BIOSYNTHESIS PROTEIN WCAK"/>
    <property type="match status" value="1"/>
</dbReference>
<dbReference type="AlphaFoldDB" id="A0A1M5RP72"/>
<dbReference type="OrthoDB" id="1425928at2"/>
<keyword evidence="2" id="KW-0808">Transferase</keyword>
<keyword evidence="3" id="KW-1185">Reference proteome</keyword>
<dbReference type="Pfam" id="PF04230">
    <property type="entry name" value="PS_pyruv_trans"/>
    <property type="match status" value="1"/>
</dbReference>
<accession>A0A1M5RP72</accession>
<dbReference type="GO" id="GO:0016740">
    <property type="term" value="F:transferase activity"/>
    <property type="evidence" value="ECO:0007669"/>
    <property type="project" value="UniProtKB-KW"/>
</dbReference>